<evidence type="ECO:0000256" key="2">
    <source>
        <dbReference type="ARBA" id="ARBA00008902"/>
    </source>
</evidence>
<dbReference type="InterPro" id="IPR023346">
    <property type="entry name" value="Lysozyme-like_dom_sf"/>
</dbReference>
<evidence type="ECO:0000256" key="11">
    <source>
        <dbReference type="SAM" id="MobiDB-lite"/>
    </source>
</evidence>
<evidence type="ECO:0000256" key="3">
    <source>
        <dbReference type="ARBA" id="ARBA00012732"/>
    </source>
</evidence>
<comment type="catalytic activity">
    <reaction evidence="1">
        <text>Hydrolysis of (1-&gt;4)-beta-linkages between N-acetylmuramic acid and N-acetyl-D-glucosamine residues in a peptidoglycan and between N-acetyl-D-glucosamine residues in chitodextrins.</text>
        <dbReference type="EC" id="3.2.1.17"/>
    </reaction>
</comment>
<dbReference type="AlphaFoldDB" id="A0A8C3THN7"/>
<dbReference type="CDD" id="cd01021">
    <property type="entry name" value="GEWL"/>
    <property type="match status" value="1"/>
</dbReference>
<dbReference type="Ensembl" id="ENSCSRT00000028419.1">
    <property type="protein sequence ID" value="ENSCSRP00000027295.1"/>
    <property type="gene ID" value="ENSCSRG00000020207.1"/>
</dbReference>
<sequence length="301" mass="33001">MTERNNAAFSWGNTTSRICNPNCEQRPTPANWPCPFPLVLESSNPQNHPKSQKSNNPKVQTQSPKFICRVLHLPTPASLGINGEGRGKGHLTCLKTDCPVGLRSALLCSTSHPMSHSAQPSRKLLHQQFRSISRPASHSGCPTNCSAPASTKIAEKDLHTMNNYKTIIKSAGRKKCVDPAVIAAIISRETHAGTALKGGWGDHGNGFGLMQVDKRYHRLVGQWNSETHLLQGTGILVGMIEGIQKKFPRWTKEQQLKGGISAYNAGLQNVQTYDKMDIGTTGNDYANDVVARAKFYKRNGY</sequence>
<dbReference type="PANTHER" id="PTHR31698">
    <property type="entry name" value="LYSOZYME G FAMILY MEMBER"/>
    <property type="match status" value="1"/>
</dbReference>
<evidence type="ECO:0000256" key="6">
    <source>
        <dbReference type="ARBA" id="ARBA00022638"/>
    </source>
</evidence>
<dbReference type="SUPFAM" id="SSF53955">
    <property type="entry name" value="Lysozyme-like"/>
    <property type="match status" value="1"/>
</dbReference>
<keyword evidence="13" id="KW-1185">Reference proteome</keyword>
<evidence type="ECO:0000256" key="8">
    <source>
        <dbReference type="ARBA" id="ARBA00023157"/>
    </source>
</evidence>
<dbReference type="Proteomes" id="UP000694403">
    <property type="component" value="Unplaced"/>
</dbReference>
<reference evidence="12" key="2">
    <citation type="submission" date="2025-09" db="UniProtKB">
        <authorList>
            <consortium name="Ensembl"/>
        </authorList>
    </citation>
    <scope>IDENTIFICATION</scope>
</reference>
<accession>A0A8C3THN7</accession>
<dbReference type="Gene3D" id="1.10.530.10">
    <property type="match status" value="1"/>
</dbReference>
<dbReference type="PRINTS" id="PR00749">
    <property type="entry name" value="LYSOZYMEG"/>
</dbReference>
<keyword evidence="7" id="KW-0378">Hydrolase</keyword>
<evidence type="ECO:0000313" key="13">
    <source>
        <dbReference type="Proteomes" id="UP000694403"/>
    </source>
</evidence>
<reference evidence="12" key="1">
    <citation type="submission" date="2025-08" db="UniProtKB">
        <authorList>
            <consortium name="Ensembl"/>
        </authorList>
    </citation>
    <scope>IDENTIFICATION</scope>
</reference>
<evidence type="ECO:0000256" key="10">
    <source>
        <dbReference type="ARBA" id="ARBA00031262"/>
    </source>
</evidence>
<comment type="similarity">
    <text evidence="2">Belongs to the glycosyl hydrolase 23 family.</text>
</comment>
<evidence type="ECO:0000256" key="1">
    <source>
        <dbReference type="ARBA" id="ARBA00000632"/>
    </source>
</evidence>
<evidence type="ECO:0000313" key="12">
    <source>
        <dbReference type="Ensembl" id="ENSCSRP00000027295.1"/>
    </source>
</evidence>
<dbReference type="GO" id="GO:0050830">
    <property type="term" value="P:defense response to Gram-positive bacterium"/>
    <property type="evidence" value="ECO:0007669"/>
    <property type="project" value="TreeGrafter"/>
</dbReference>
<name>A0A8C3THN7_CHESE</name>
<evidence type="ECO:0000256" key="9">
    <source>
        <dbReference type="ARBA" id="ARBA00023295"/>
    </source>
</evidence>
<feature type="region of interest" description="Disordered" evidence="11">
    <location>
        <begin position="41"/>
        <end position="61"/>
    </location>
</feature>
<keyword evidence="5" id="KW-0929">Antimicrobial</keyword>
<dbReference type="GO" id="GO:0003796">
    <property type="term" value="F:lysozyme activity"/>
    <property type="evidence" value="ECO:0007669"/>
    <property type="project" value="UniProtKB-EC"/>
</dbReference>
<keyword evidence="6" id="KW-0081">Bacteriolytic enzyme</keyword>
<protein>
    <recommendedName>
        <fullName evidence="4">Lysozyme g</fullName>
        <ecNumber evidence="3">3.2.1.17</ecNumber>
    </recommendedName>
    <alternativeName>
        <fullName evidence="10">1,4-beta-N-acetylmuramidase</fullName>
    </alternativeName>
</protein>
<dbReference type="GO" id="GO:0009253">
    <property type="term" value="P:peptidoglycan catabolic process"/>
    <property type="evidence" value="ECO:0007669"/>
    <property type="project" value="InterPro"/>
</dbReference>
<keyword evidence="9" id="KW-0326">Glycosidase</keyword>
<dbReference type="EC" id="3.2.1.17" evidence="3"/>
<dbReference type="InterPro" id="IPR002152">
    <property type="entry name" value="Glyco_hydro_23"/>
</dbReference>
<organism evidence="12 13">
    <name type="scientific">Chelydra serpentina</name>
    <name type="common">Snapping turtle</name>
    <name type="synonym">Testudo serpentina</name>
    <dbReference type="NCBI Taxonomy" id="8475"/>
    <lineage>
        <taxon>Eukaryota</taxon>
        <taxon>Metazoa</taxon>
        <taxon>Chordata</taxon>
        <taxon>Craniata</taxon>
        <taxon>Vertebrata</taxon>
        <taxon>Euteleostomi</taxon>
        <taxon>Archelosauria</taxon>
        <taxon>Testudinata</taxon>
        <taxon>Testudines</taxon>
        <taxon>Cryptodira</taxon>
        <taxon>Durocryptodira</taxon>
        <taxon>Americhelydia</taxon>
        <taxon>Chelydroidea</taxon>
        <taxon>Chelydridae</taxon>
        <taxon>Chelydra</taxon>
    </lineage>
</organism>
<evidence type="ECO:0000256" key="7">
    <source>
        <dbReference type="ARBA" id="ARBA00022801"/>
    </source>
</evidence>
<dbReference type="GO" id="GO:0031640">
    <property type="term" value="P:killing of cells of another organism"/>
    <property type="evidence" value="ECO:0007669"/>
    <property type="project" value="UniProtKB-KW"/>
</dbReference>
<proteinExistence type="inferred from homology"/>
<dbReference type="FunFam" id="1.10.530.10:FF:000026">
    <property type="entry name" value="Lysozyme g"/>
    <property type="match status" value="1"/>
</dbReference>
<evidence type="ECO:0000256" key="5">
    <source>
        <dbReference type="ARBA" id="ARBA00022529"/>
    </source>
</evidence>
<dbReference type="GO" id="GO:0005576">
    <property type="term" value="C:extracellular region"/>
    <property type="evidence" value="ECO:0007669"/>
    <property type="project" value="TreeGrafter"/>
</dbReference>
<evidence type="ECO:0000256" key="4">
    <source>
        <dbReference type="ARBA" id="ARBA00016485"/>
    </source>
</evidence>
<dbReference type="PANTHER" id="PTHR31698:SF8">
    <property type="entry name" value="LYSOZYME G-RELATED"/>
    <property type="match status" value="1"/>
</dbReference>
<keyword evidence="8" id="KW-1015">Disulfide bond</keyword>